<organism evidence="7 8">
    <name type="scientific">Pyrus ussuriensis x Pyrus communis</name>
    <dbReference type="NCBI Taxonomy" id="2448454"/>
    <lineage>
        <taxon>Eukaryota</taxon>
        <taxon>Viridiplantae</taxon>
        <taxon>Streptophyta</taxon>
        <taxon>Embryophyta</taxon>
        <taxon>Tracheophyta</taxon>
        <taxon>Spermatophyta</taxon>
        <taxon>Magnoliopsida</taxon>
        <taxon>eudicotyledons</taxon>
        <taxon>Gunneridae</taxon>
        <taxon>Pentapetalae</taxon>
        <taxon>rosids</taxon>
        <taxon>fabids</taxon>
        <taxon>Rosales</taxon>
        <taxon>Rosaceae</taxon>
        <taxon>Amygdaloideae</taxon>
        <taxon>Maleae</taxon>
        <taxon>Pyrus</taxon>
    </lineage>
</organism>
<evidence type="ECO:0000313" key="7">
    <source>
        <dbReference type="EMBL" id="KAB2595288.1"/>
    </source>
</evidence>
<gene>
    <name evidence="7" type="ORF">D8674_030738</name>
</gene>
<evidence type="ECO:0000313" key="8">
    <source>
        <dbReference type="Proteomes" id="UP000327157"/>
    </source>
</evidence>
<keyword evidence="3" id="KW-0963">Cytoplasm</keyword>
<comment type="subcellular location">
    <subcellularLocation>
        <location evidence="1">Cytoplasm</location>
        <location evidence="1">Cytoskeleton</location>
    </subcellularLocation>
</comment>
<dbReference type="AlphaFoldDB" id="A0A5N5EWF1"/>
<dbReference type="Proteomes" id="UP000327157">
    <property type="component" value="Chromosome 7"/>
</dbReference>
<evidence type="ECO:0000256" key="2">
    <source>
        <dbReference type="ARBA" id="ARBA00006084"/>
    </source>
</evidence>
<reference evidence="8" key="2">
    <citation type="submission" date="2019-10" db="EMBL/GenBank/DDBJ databases">
        <title>A de novo genome assembly of a pear dwarfing rootstock.</title>
        <authorList>
            <person name="Wang F."/>
            <person name="Wang J."/>
            <person name="Li S."/>
            <person name="Zhang Y."/>
            <person name="Fang M."/>
            <person name="Ma L."/>
            <person name="Zhao Y."/>
            <person name="Jiang S."/>
        </authorList>
    </citation>
    <scope>NUCLEOTIDE SEQUENCE [LARGE SCALE GENOMIC DNA]</scope>
</reference>
<accession>A0A5N5EWF1</accession>
<proteinExistence type="inferred from homology"/>
<protein>
    <recommendedName>
        <fullName evidence="5">Actin-related protein 2/3 complex subunit 5</fullName>
    </recommendedName>
</protein>
<evidence type="ECO:0000256" key="1">
    <source>
        <dbReference type="ARBA" id="ARBA00004245"/>
    </source>
</evidence>
<reference evidence="7 8" key="1">
    <citation type="submission" date="2019-09" db="EMBL/GenBank/DDBJ databases">
        <authorList>
            <person name="Ou C."/>
        </authorList>
    </citation>
    <scope>NUCLEOTIDE SEQUENCE [LARGE SCALE GENOMIC DNA]</scope>
    <source>
        <strain evidence="7">S2</strain>
        <tissue evidence="7">Leaf</tissue>
    </source>
</reference>
<keyword evidence="4 5" id="KW-0206">Cytoskeleton</keyword>
<dbReference type="PANTHER" id="PTHR12644">
    <property type="entry name" value="ARP2/3 COMPLEX 16 KD SUBUNIT P16-ARC"/>
    <property type="match status" value="1"/>
</dbReference>
<dbReference type="InterPro" id="IPR006789">
    <property type="entry name" value="ARPC5"/>
</dbReference>
<evidence type="ECO:0000256" key="5">
    <source>
        <dbReference type="RuleBase" id="RU004301"/>
    </source>
</evidence>
<feature type="coiled-coil region" evidence="6">
    <location>
        <begin position="10"/>
        <end position="40"/>
    </location>
</feature>
<dbReference type="SUPFAM" id="SSF69103">
    <property type="entry name" value="Arp2/3 complex 16 kDa subunit ARPC5"/>
    <property type="match status" value="1"/>
</dbReference>
<dbReference type="OrthoDB" id="429520at2759"/>
<comment type="function">
    <text evidence="5">Functions as component of the Arp2/3 complex which is involved in regulation of actin polymerization and together with an activating nucleation-promoting factor (NPF) mediates the formation of branched actin networks. Arp2/3 complex plays a critical role in the control of cell morphogenesis via the modulation of cell polarity development.</text>
</comment>
<comment type="similarity">
    <text evidence="2 5">Belongs to the ARPC5 family.</text>
</comment>
<keyword evidence="8" id="KW-1185">Reference proteome</keyword>
<evidence type="ECO:0000256" key="6">
    <source>
        <dbReference type="SAM" id="Coils"/>
    </source>
</evidence>
<keyword evidence="6" id="KW-0175">Coiled coil</keyword>
<dbReference type="InterPro" id="IPR036743">
    <property type="entry name" value="ARPC5_sf"/>
</dbReference>
<dbReference type="Pfam" id="PF04699">
    <property type="entry name" value="P16-Arc"/>
    <property type="match status" value="1"/>
</dbReference>
<comment type="caution">
    <text evidence="7">The sequence shown here is derived from an EMBL/GenBank/DDBJ whole genome shotgun (WGS) entry which is preliminary data.</text>
</comment>
<dbReference type="EMBL" id="SMOL01000781">
    <property type="protein sequence ID" value="KAB2595288.1"/>
    <property type="molecule type" value="Genomic_DNA"/>
</dbReference>
<dbReference type="GO" id="GO:0030833">
    <property type="term" value="P:regulation of actin filament polymerization"/>
    <property type="evidence" value="ECO:0007669"/>
    <property type="project" value="InterPro"/>
</dbReference>
<dbReference type="GO" id="GO:0034314">
    <property type="term" value="P:Arp2/3 complex-mediated actin nucleation"/>
    <property type="evidence" value="ECO:0007669"/>
    <property type="project" value="InterPro"/>
</dbReference>
<name>A0A5N5EWF1_9ROSA</name>
<reference evidence="7 8" key="3">
    <citation type="submission" date="2019-11" db="EMBL/GenBank/DDBJ databases">
        <title>A de novo genome assembly of a pear dwarfing rootstock.</title>
        <authorList>
            <person name="Wang F."/>
            <person name="Wang J."/>
            <person name="Li S."/>
            <person name="Zhang Y."/>
            <person name="Fang M."/>
            <person name="Ma L."/>
            <person name="Zhao Y."/>
            <person name="Jiang S."/>
        </authorList>
    </citation>
    <scope>NUCLEOTIDE SEQUENCE [LARGE SCALE GENOMIC DNA]</scope>
    <source>
        <strain evidence="7">S2</strain>
        <tissue evidence="7">Leaf</tissue>
    </source>
</reference>
<evidence type="ECO:0000256" key="3">
    <source>
        <dbReference type="ARBA" id="ARBA00022490"/>
    </source>
</evidence>
<dbReference type="Gene3D" id="1.25.40.190">
    <property type="entry name" value="Actin-related protein 2/3 complex subunit 5"/>
    <property type="match status" value="1"/>
</dbReference>
<sequence length="235" mass="27417">MAGTEEFVEADNAEAIINRIEQKSRKMESLLKQYKTVEALKTALEGSPLNTKDDRCRSANWIMVHRAIMAIKDVDAMFSSLDPEYCDILMKWSWSWSWKRMTLMSMMARMRKKMEKKRGKRKILDILKNLNRHKDEDLLKSQAVKNQRNGYFQKQIDRGMAEEDRGDHRCYCYKSKLHAFDQNISEQVASYMRDPSKMVRQVPEGDNTTKGEAQCSCEDGKFHGFRDSGRSSFTS</sequence>
<dbReference type="GO" id="GO:0005885">
    <property type="term" value="C:Arp2/3 protein complex"/>
    <property type="evidence" value="ECO:0007669"/>
    <property type="project" value="InterPro"/>
</dbReference>
<evidence type="ECO:0000256" key="4">
    <source>
        <dbReference type="ARBA" id="ARBA00023212"/>
    </source>
</evidence>